<dbReference type="EMBL" id="CP001862">
    <property type="protein sequence ID" value="ADB63362.1"/>
    <property type="molecule type" value="Genomic_DNA"/>
</dbReference>
<sequence>MGEFNEVVDAETVQKVGNRCGLSEWKDESGEMR</sequence>
<geneLocation type="plasmid" evidence="1 2">
    <name>pHTUR02</name>
</geneLocation>
<name>D2S1W5_HALTV</name>
<evidence type="ECO:0000313" key="1">
    <source>
        <dbReference type="EMBL" id="ADB63362.1"/>
    </source>
</evidence>
<keyword evidence="1" id="KW-0614">Plasmid</keyword>
<dbReference type="Proteomes" id="UP000001903">
    <property type="component" value="Plasmid pHTUR02"/>
</dbReference>
<organism evidence="1 2">
    <name type="scientific">Haloterrigena turkmenica (strain ATCC 51198 / DSM 5511 / JCM 9101 / NCIMB 13204 / VKM B-1734 / 4k)</name>
    <name type="common">Halococcus turkmenicus</name>
    <dbReference type="NCBI Taxonomy" id="543526"/>
    <lineage>
        <taxon>Archaea</taxon>
        <taxon>Methanobacteriati</taxon>
        <taxon>Methanobacteriota</taxon>
        <taxon>Stenosarchaea group</taxon>
        <taxon>Halobacteria</taxon>
        <taxon>Halobacteriales</taxon>
        <taxon>Natrialbaceae</taxon>
        <taxon>Haloterrigena</taxon>
    </lineage>
</organism>
<accession>D2S1W5</accession>
<keyword evidence="2" id="KW-1185">Reference proteome</keyword>
<evidence type="ECO:0000313" key="2">
    <source>
        <dbReference type="Proteomes" id="UP000001903"/>
    </source>
</evidence>
<dbReference type="AlphaFoldDB" id="D2S1W5"/>
<reference evidence="1 2" key="1">
    <citation type="journal article" date="2010" name="Stand. Genomic Sci.">
        <title>Complete genome sequence of Haloterrigena turkmenica type strain (4k).</title>
        <authorList>
            <person name="Saunders E."/>
            <person name="Tindall B.J."/>
            <person name="Fahnrich R."/>
            <person name="Lapidus A."/>
            <person name="Copeland A."/>
            <person name="Del Rio T.G."/>
            <person name="Lucas S."/>
            <person name="Chen F."/>
            <person name="Tice H."/>
            <person name="Cheng J.F."/>
            <person name="Han C."/>
            <person name="Detter J.C."/>
            <person name="Bruce D."/>
            <person name="Goodwin L."/>
            <person name="Chain P."/>
            <person name="Pitluck S."/>
            <person name="Pati A."/>
            <person name="Ivanova N."/>
            <person name="Mavromatis K."/>
            <person name="Chen A."/>
            <person name="Palaniappan K."/>
            <person name="Land M."/>
            <person name="Hauser L."/>
            <person name="Chang Y.J."/>
            <person name="Jeffries C.D."/>
            <person name="Brettin T."/>
            <person name="Rohde M."/>
            <person name="Goker M."/>
            <person name="Bristow J."/>
            <person name="Eisen J.A."/>
            <person name="Markowitz V."/>
            <person name="Hugenholtz P."/>
            <person name="Klenk H.P."/>
            <person name="Kyrpides N.C."/>
        </authorList>
    </citation>
    <scope>NUCLEOTIDE SEQUENCE [LARGE SCALE GENOMIC DNA]</scope>
    <source>
        <strain evidence="2">ATCC 51198 / DSM 5511 / JCM 9101 / NCIMB 13204 / VKM B-1734 / 4k</strain>
    </source>
</reference>
<dbReference type="HOGENOM" id="CLU_3379895_0_0_2"/>
<dbReference type="KEGG" id="htu:Htur_4568"/>
<proteinExistence type="predicted"/>
<protein>
    <submittedName>
        <fullName evidence="1">Uncharacterized protein</fullName>
    </submittedName>
</protein>
<gene>
    <name evidence="1" type="ordered locus">Htur_4568</name>
</gene>